<feature type="region of interest" description="Disordered" evidence="2">
    <location>
        <begin position="100"/>
        <end position="151"/>
    </location>
</feature>
<name>D8RCQ3_SELML</name>
<accession>D8RCQ3</accession>
<dbReference type="Gramene" id="EFJ29886">
    <property type="protein sequence ID" value="EFJ29886"/>
    <property type="gene ID" value="SELMODRAFT_409863"/>
</dbReference>
<proteinExistence type="predicted"/>
<protein>
    <submittedName>
        <fullName evidence="3">Uncharacterized protein</fullName>
    </submittedName>
</protein>
<dbReference type="EMBL" id="GL377576">
    <property type="protein sequence ID" value="EFJ29886.1"/>
    <property type="molecule type" value="Genomic_DNA"/>
</dbReference>
<evidence type="ECO:0000313" key="3">
    <source>
        <dbReference type="EMBL" id="EFJ29886.1"/>
    </source>
</evidence>
<keyword evidence="4" id="KW-1185">Reference proteome</keyword>
<feature type="coiled-coil region" evidence="1">
    <location>
        <begin position="2"/>
        <end position="93"/>
    </location>
</feature>
<dbReference type="Proteomes" id="UP000001514">
    <property type="component" value="Unassembled WGS sequence"/>
</dbReference>
<evidence type="ECO:0000256" key="2">
    <source>
        <dbReference type="SAM" id="MobiDB-lite"/>
    </source>
</evidence>
<reference evidence="3 4" key="1">
    <citation type="journal article" date="2011" name="Science">
        <title>The Selaginella genome identifies genetic changes associated with the evolution of vascular plants.</title>
        <authorList>
            <person name="Banks J.A."/>
            <person name="Nishiyama T."/>
            <person name="Hasebe M."/>
            <person name="Bowman J.L."/>
            <person name="Gribskov M."/>
            <person name="dePamphilis C."/>
            <person name="Albert V.A."/>
            <person name="Aono N."/>
            <person name="Aoyama T."/>
            <person name="Ambrose B.A."/>
            <person name="Ashton N.W."/>
            <person name="Axtell M.J."/>
            <person name="Barker E."/>
            <person name="Barker M.S."/>
            <person name="Bennetzen J.L."/>
            <person name="Bonawitz N.D."/>
            <person name="Chapple C."/>
            <person name="Cheng C."/>
            <person name="Correa L.G."/>
            <person name="Dacre M."/>
            <person name="DeBarry J."/>
            <person name="Dreyer I."/>
            <person name="Elias M."/>
            <person name="Engstrom E.M."/>
            <person name="Estelle M."/>
            <person name="Feng L."/>
            <person name="Finet C."/>
            <person name="Floyd S.K."/>
            <person name="Frommer W.B."/>
            <person name="Fujita T."/>
            <person name="Gramzow L."/>
            <person name="Gutensohn M."/>
            <person name="Harholt J."/>
            <person name="Hattori M."/>
            <person name="Heyl A."/>
            <person name="Hirai T."/>
            <person name="Hiwatashi Y."/>
            <person name="Ishikawa M."/>
            <person name="Iwata M."/>
            <person name="Karol K.G."/>
            <person name="Koehler B."/>
            <person name="Kolukisaoglu U."/>
            <person name="Kubo M."/>
            <person name="Kurata T."/>
            <person name="Lalonde S."/>
            <person name="Li K."/>
            <person name="Li Y."/>
            <person name="Litt A."/>
            <person name="Lyons E."/>
            <person name="Manning G."/>
            <person name="Maruyama T."/>
            <person name="Michael T.P."/>
            <person name="Mikami K."/>
            <person name="Miyazaki S."/>
            <person name="Morinaga S."/>
            <person name="Murata T."/>
            <person name="Mueller-Roeber B."/>
            <person name="Nelson D.R."/>
            <person name="Obara M."/>
            <person name="Oguri Y."/>
            <person name="Olmstead R.G."/>
            <person name="Onodera N."/>
            <person name="Petersen B.L."/>
            <person name="Pils B."/>
            <person name="Prigge M."/>
            <person name="Rensing S.A."/>
            <person name="Riano-Pachon D.M."/>
            <person name="Roberts A.W."/>
            <person name="Sato Y."/>
            <person name="Scheller H.V."/>
            <person name="Schulz B."/>
            <person name="Schulz C."/>
            <person name="Shakirov E.V."/>
            <person name="Shibagaki N."/>
            <person name="Shinohara N."/>
            <person name="Shippen D.E."/>
            <person name="Soerensen I."/>
            <person name="Sotooka R."/>
            <person name="Sugimoto N."/>
            <person name="Sugita M."/>
            <person name="Sumikawa N."/>
            <person name="Tanurdzic M."/>
            <person name="Theissen G."/>
            <person name="Ulvskov P."/>
            <person name="Wakazuki S."/>
            <person name="Weng J.K."/>
            <person name="Willats W.W."/>
            <person name="Wipf D."/>
            <person name="Wolf P.G."/>
            <person name="Yang L."/>
            <person name="Zimmer A.D."/>
            <person name="Zhu Q."/>
            <person name="Mitros T."/>
            <person name="Hellsten U."/>
            <person name="Loque D."/>
            <person name="Otillar R."/>
            <person name="Salamov A."/>
            <person name="Schmutz J."/>
            <person name="Shapiro H."/>
            <person name="Lindquist E."/>
            <person name="Lucas S."/>
            <person name="Rokhsar D."/>
            <person name="Grigoriev I.V."/>
        </authorList>
    </citation>
    <scope>NUCLEOTIDE SEQUENCE [LARGE SCALE GENOMIC DNA]</scope>
</reference>
<evidence type="ECO:0000256" key="1">
    <source>
        <dbReference type="SAM" id="Coils"/>
    </source>
</evidence>
<keyword evidence="1" id="KW-0175">Coiled coil</keyword>
<dbReference type="KEGG" id="smo:SELMODRAFT_409863"/>
<dbReference type="HOGENOM" id="CLU_1734608_0_0_1"/>
<gene>
    <name evidence="3" type="ORF">SELMODRAFT_409863</name>
</gene>
<evidence type="ECO:0000313" key="4">
    <source>
        <dbReference type="Proteomes" id="UP000001514"/>
    </source>
</evidence>
<dbReference type="AlphaFoldDB" id="D8RCQ3"/>
<feature type="compositionally biased region" description="Gly residues" evidence="2">
    <location>
        <begin position="124"/>
        <end position="141"/>
    </location>
</feature>
<organism evidence="4">
    <name type="scientific">Selaginella moellendorffii</name>
    <name type="common">Spikemoss</name>
    <dbReference type="NCBI Taxonomy" id="88036"/>
    <lineage>
        <taxon>Eukaryota</taxon>
        <taxon>Viridiplantae</taxon>
        <taxon>Streptophyta</taxon>
        <taxon>Embryophyta</taxon>
        <taxon>Tracheophyta</taxon>
        <taxon>Lycopodiopsida</taxon>
        <taxon>Selaginellales</taxon>
        <taxon>Selaginellaceae</taxon>
        <taxon>Selaginella</taxon>
    </lineage>
</organism>
<dbReference type="InParanoid" id="D8RCQ3"/>
<sequence length="151" mass="16593">MASNFQAELAKVQGVASSLEEKLDEAARLISEQEKTISRMQESEAQQRDGYASETKSLLAKLSAMSEEFSKEKQLLDNEISSVKGEREDLRKKLSEIHMRSISRDLSSQGNAEEEERSGFFRGSCGGGDEQWQGQSGGKAGQGFLRVPGSN</sequence>